<protein>
    <submittedName>
        <fullName evidence="2">Uncharacterized protein</fullName>
    </submittedName>
</protein>
<accession>A0AAV4RMF6</accession>
<feature type="region of interest" description="Disordered" evidence="1">
    <location>
        <begin position="1"/>
        <end position="27"/>
    </location>
</feature>
<evidence type="ECO:0000313" key="3">
    <source>
        <dbReference type="Proteomes" id="UP001054945"/>
    </source>
</evidence>
<keyword evidence="3" id="KW-1185">Reference proteome</keyword>
<sequence>MLIPREGRDISGTFPSRPFRSPHPSRSFDKEIIQDSYSSLVLRDICRGLFCVGIPARTVRALQLVASFRRCCVSCFKCERHLTLKLHTWT</sequence>
<proteinExistence type="predicted"/>
<reference evidence="2 3" key="1">
    <citation type="submission" date="2021-06" db="EMBL/GenBank/DDBJ databases">
        <title>Caerostris extrusa draft genome.</title>
        <authorList>
            <person name="Kono N."/>
            <person name="Arakawa K."/>
        </authorList>
    </citation>
    <scope>NUCLEOTIDE SEQUENCE [LARGE SCALE GENOMIC DNA]</scope>
</reference>
<dbReference type="AlphaFoldDB" id="A0AAV4RMF6"/>
<gene>
    <name evidence="2" type="ORF">CEXT_606991</name>
</gene>
<comment type="caution">
    <text evidence="2">The sequence shown here is derived from an EMBL/GenBank/DDBJ whole genome shotgun (WGS) entry which is preliminary data.</text>
</comment>
<name>A0AAV4RMF6_CAEEX</name>
<feature type="compositionally biased region" description="Low complexity" evidence="1">
    <location>
        <begin position="14"/>
        <end position="25"/>
    </location>
</feature>
<evidence type="ECO:0000256" key="1">
    <source>
        <dbReference type="SAM" id="MobiDB-lite"/>
    </source>
</evidence>
<dbReference type="Proteomes" id="UP001054945">
    <property type="component" value="Unassembled WGS sequence"/>
</dbReference>
<evidence type="ECO:0000313" key="2">
    <source>
        <dbReference type="EMBL" id="GIY22894.1"/>
    </source>
</evidence>
<organism evidence="2 3">
    <name type="scientific">Caerostris extrusa</name>
    <name type="common">Bark spider</name>
    <name type="synonym">Caerostris bankana</name>
    <dbReference type="NCBI Taxonomy" id="172846"/>
    <lineage>
        <taxon>Eukaryota</taxon>
        <taxon>Metazoa</taxon>
        <taxon>Ecdysozoa</taxon>
        <taxon>Arthropoda</taxon>
        <taxon>Chelicerata</taxon>
        <taxon>Arachnida</taxon>
        <taxon>Araneae</taxon>
        <taxon>Araneomorphae</taxon>
        <taxon>Entelegynae</taxon>
        <taxon>Araneoidea</taxon>
        <taxon>Araneidae</taxon>
        <taxon>Caerostris</taxon>
    </lineage>
</organism>
<dbReference type="EMBL" id="BPLR01008213">
    <property type="protein sequence ID" value="GIY22894.1"/>
    <property type="molecule type" value="Genomic_DNA"/>
</dbReference>